<dbReference type="InterPro" id="IPR008727">
    <property type="entry name" value="PAAR_motif"/>
</dbReference>
<evidence type="ECO:0000313" key="1">
    <source>
        <dbReference type="EMBL" id="RAO78254.1"/>
    </source>
</evidence>
<protein>
    <submittedName>
        <fullName evidence="1">Uncharacterized protein</fullName>
    </submittedName>
</protein>
<dbReference type="OrthoDB" id="9807902at2"/>
<name>A0A328PFE3_9GAMM</name>
<proteinExistence type="predicted"/>
<evidence type="ECO:0000313" key="2">
    <source>
        <dbReference type="Proteomes" id="UP000248926"/>
    </source>
</evidence>
<dbReference type="Proteomes" id="UP000248926">
    <property type="component" value="Unassembled WGS sequence"/>
</dbReference>
<dbReference type="CDD" id="cd14740">
    <property type="entry name" value="PAAR_4"/>
    <property type="match status" value="1"/>
</dbReference>
<dbReference type="Pfam" id="PF05488">
    <property type="entry name" value="PAAR_motif"/>
    <property type="match status" value="1"/>
</dbReference>
<keyword evidence="2" id="KW-1185">Reference proteome</keyword>
<gene>
    <name evidence="1" type="ORF">CA260_10660</name>
</gene>
<dbReference type="RefSeq" id="WP_111982915.1">
    <property type="nucleotide sequence ID" value="NZ_NFZS01000001.1"/>
</dbReference>
<dbReference type="AlphaFoldDB" id="A0A328PFE3"/>
<dbReference type="Gene3D" id="2.60.200.60">
    <property type="match status" value="1"/>
</dbReference>
<sequence>MGKPAAKMGDSIVNAGDIHIVLVPSPGGPVPTPQPFPFHGKITTGVSINVRINGRPAAMVGSMAQNTPPHVPHPGAFQVPPTNQGRVVAGSATVRINGRGAARADDYCETCHDIPYGGPQAPAPVVLVVGLANVLIG</sequence>
<accession>A0A328PFE3</accession>
<organism evidence="1 2">
    <name type="scientific">Dyella jiangningensis</name>
    <dbReference type="NCBI Taxonomy" id="1379159"/>
    <lineage>
        <taxon>Bacteria</taxon>
        <taxon>Pseudomonadati</taxon>
        <taxon>Pseudomonadota</taxon>
        <taxon>Gammaproteobacteria</taxon>
        <taxon>Lysobacterales</taxon>
        <taxon>Rhodanobacteraceae</taxon>
        <taxon>Dyella</taxon>
    </lineage>
</organism>
<dbReference type="EMBL" id="NFZS01000001">
    <property type="protein sequence ID" value="RAO78254.1"/>
    <property type="molecule type" value="Genomic_DNA"/>
</dbReference>
<comment type="caution">
    <text evidence="1">The sequence shown here is derived from an EMBL/GenBank/DDBJ whole genome shotgun (WGS) entry which is preliminary data.</text>
</comment>
<reference evidence="1 2" key="1">
    <citation type="journal article" date="2018" name="Genet. Mol. Biol.">
        <title>The genome sequence of Dyella jiangningensis FCAV SCS01 from a lignocellulose-decomposing microbial consortium metagenome reveals potential for biotechnological applications.</title>
        <authorList>
            <person name="Desiderato J.G."/>
            <person name="Alvarenga D.O."/>
            <person name="Constancio M.T.L."/>
            <person name="Alves L.M.C."/>
            <person name="Varani A.M."/>
        </authorList>
    </citation>
    <scope>NUCLEOTIDE SEQUENCE [LARGE SCALE GENOMIC DNA]</scope>
    <source>
        <strain evidence="1 2">FCAV SCS01</strain>
    </source>
</reference>